<evidence type="ECO:0000256" key="1">
    <source>
        <dbReference type="SAM" id="Phobius"/>
    </source>
</evidence>
<evidence type="ECO:0000313" key="3">
    <source>
        <dbReference type="Proteomes" id="UP001595906"/>
    </source>
</evidence>
<keyword evidence="1" id="KW-1133">Transmembrane helix</keyword>
<comment type="caution">
    <text evidence="2">The sequence shown here is derived from an EMBL/GenBank/DDBJ whole genome shotgun (WGS) entry which is preliminary data.</text>
</comment>
<accession>A0ABV8PYK9</accession>
<keyword evidence="1" id="KW-0472">Membrane</keyword>
<evidence type="ECO:0000313" key="2">
    <source>
        <dbReference type="EMBL" id="MFC4232126.1"/>
    </source>
</evidence>
<organism evidence="2 3">
    <name type="scientific">Parasediminibacterium paludis</name>
    <dbReference type="NCBI Taxonomy" id="908966"/>
    <lineage>
        <taxon>Bacteria</taxon>
        <taxon>Pseudomonadati</taxon>
        <taxon>Bacteroidota</taxon>
        <taxon>Chitinophagia</taxon>
        <taxon>Chitinophagales</taxon>
        <taxon>Chitinophagaceae</taxon>
        <taxon>Parasediminibacterium</taxon>
    </lineage>
</organism>
<keyword evidence="3" id="KW-1185">Reference proteome</keyword>
<gene>
    <name evidence="2" type="ORF">ACFOW1_09505</name>
</gene>
<feature type="transmembrane region" description="Helical" evidence="1">
    <location>
        <begin position="206"/>
        <end position="226"/>
    </location>
</feature>
<protein>
    <submittedName>
        <fullName evidence="2">Uncharacterized protein</fullName>
    </submittedName>
</protein>
<dbReference type="RefSeq" id="WP_379013859.1">
    <property type="nucleotide sequence ID" value="NZ_JBHSDC010000018.1"/>
</dbReference>
<proteinExistence type="predicted"/>
<dbReference type="EMBL" id="JBHSDC010000018">
    <property type="protein sequence ID" value="MFC4232126.1"/>
    <property type="molecule type" value="Genomic_DNA"/>
</dbReference>
<name>A0ABV8PYK9_9BACT</name>
<dbReference type="Proteomes" id="UP001595906">
    <property type="component" value="Unassembled WGS sequence"/>
</dbReference>
<reference evidence="3" key="1">
    <citation type="journal article" date="2019" name="Int. J. Syst. Evol. Microbiol.">
        <title>The Global Catalogue of Microorganisms (GCM) 10K type strain sequencing project: providing services to taxonomists for standard genome sequencing and annotation.</title>
        <authorList>
            <consortium name="The Broad Institute Genomics Platform"/>
            <consortium name="The Broad Institute Genome Sequencing Center for Infectious Disease"/>
            <person name="Wu L."/>
            <person name="Ma J."/>
        </authorList>
    </citation>
    <scope>NUCLEOTIDE SEQUENCE [LARGE SCALE GENOMIC DNA]</scope>
    <source>
        <strain evidence="3">CECT 8010</strain>
    </source>
</reference>
<sequence>MKSFINKFQRDWISDSAGNSAVQTAANSALPGSGAILGVLGSLFASKPNPNDWQGWDAQDSQNNRPPGTSVAWWVIHDGDNVQNEALNAISYMRTKMQGVQKVYDAASQQYGLNAAQFTAKLVDKFRRAGYPNEAAQFAAYYGNITTTATTPPPLNQPGAATPIAQSTVYTQMPSPTGSQILQTGTASTDTVLGSTTLTSQKNKTWLIIGIVGGVIVLAGVIWAVAKFTGKAK</sequence>
<keyword evidence="1" id="KW-0812">Transmembrane</keyword>